<evidence type="ECO:0008006" key="7">
    <source>
        <dbReference type="Google" id="ProtNLM"/>
    </source>
</evidence>
<dbReference type="CDD" id="cd06849">
    <property type="entry name" value="lipoyl_domain"/>
    <property type="match status" value="1"/>
</dbReference>
<feature type="non-terminal residue" evidence="6">
    <location>
        <position position="1"/>
    </location>
</feature>
<dbReference type="EMBL" id="UINC01168621">
    <property type="protein sequence ID" value="SVD71739.1"/>
    <property type="molecule type" value="Genomic_DNA"/>
</dbReference>
<dbReference type="InterPro" id="IPR004167">
    <property type="entry name" value="PSBD"/>
</dbReference>
<organism evidence="6">
    <name type="scientific">marine metagenome</name>
    <dbReference type="NCBI Taxonomy" id="408172"/>
    <lineage>
        <taxon>unclassified sequences</taxon>
        <taxon>metagenomes</taxon>
        <taxon>ecological metagenomes</taxon>
    </lineage>
</organism>
<dbReference type="PROSITE" id="PS00189">
    <property type="entry name" value="LIPOYL"/>
    <property type="match status" value="1"/>
</dbReference>
<dbReference type="InterPro" id="IPR001078">
    <property type="entry name" value="2-oxoacid_DH_actylTfrase"/>
</dbReference>
<dbReference type="Pfam" id="PF02817">
    <property type="entry name" value="E3_binding"/>
    <property type="match status" value="1"/>
</dbReference>
<evidence type="ECO:0000313" key="6">
    <source>
        <dbReference type="EMBL" id="SVD71739.1"/>
    </source>
</evidence>
<sequence length="269" mass="28455">VMPKLGLTMERGTIGAWLKAEGDDVERGEPLLEVVTDKVTMEVEAQAAGVLRRILVEAGEEVDVATPIGVIAAVDEDITHFESRPPTPTVSKPSISIPQAAATPASPRGTGNGRRPHRASPKARRIAEEHGIVLDGIAGSGPSGRIVAADVEARVGAATPSVAGQAVELTRPQQIAAERLTASSQQAPHIYLETAVCAARLEQLRTACAAQDRKVSYNDLILKAAAMALQEHPRVNSHFIDGRVYQQQTVDIGIAADTPQGLMVPVLRD</sequence>
<dbReference type="AlphaFoldDB" id="A0A382XLN6"/>
<evidence type="ECO:0000256" key="3">
    <source>
        <dbReference type="SAM" id="MobiDB-lite"/>
    </source>
</evidence>
<evidence type="ECO:0000256" key="1">
    <source>
        <dbReference type="ARBA" id="ARBA00007317"/>
    </source>
</evidence>
<dbReference type="InterPro" id="IPR045257">
    <property type="entry name" value="E2/Pdx1"/>
</dbReference>
<feature type="non-terminal residue" evidence="6">
    <location>
        <position position="269"/>
    </location>
</feature>
<dbReference type="PROSITE" id="PS51826">
    <property type="entry name" value="PSBD"/>
    <property type="match status" value="1"/>
</dbReference>
<dbReference type="Gene3D" id="4.10.320.10">
    <property type="entry name" value="E3-binding domain"/>
    <property type="match status" value="1"/>
</dbReference>
<dbReference type="InterPro" id="IPR000089">
    <property type="entry name" value="Biotin_lipoyl"/>
</dbReference>
<dbReference type="PROSITE" id="PS50968">
    <property type="entry name" value="BIOTINYL_LIPOYL"/>
    <property type="match status" value="1"/>
</dbReference>
<dbReference type="Gene3D" id="3.30.559.10">
    <property type="entry name" value="Chloramphenicol acetyltransferase-like domain"/>
    <property type="match status" value="1"/>
</dbReference>
<dbReference type="GO" id="GO:0016746">
    <property type="term" value="F:acyltransferase activity"/>
    <property type="evidence" value="ECO:0007669"/>
    <property type="project" value="InterPro"/>
</dbReference>
<proteinExistence type="inferred from homology"/>
<dbReference type="Pfam" id="PF00364">
    <property type="entry name" value="Biotin_lipoyl"/>
    <property type="match status" value="1"/>
</dbReference>
<feature type="domain" description="Lipoyl-binding" evidence="4">
    <location>
        <begin position="1"/>
        <end position="72"/>
    </location>
</feature>
<dbReference type="Gene3D" id="2.40.50.100">
    <property type="match status" value="1"/>
</dbReference>
<feature type="domain" description="Peripheral subunit-binding (PSBD)" evidence="5">
    <location>
        <begin position="118"/>
        <end position="155"/>
    </location>
</feature>
<feature type="compositionally biased region" description="Basic residues" evidence="3">
    <location>
        <begin position="114"/>
        <end position="124"/>
    </location>
</feature>
<dbReference type="PANTHER" id="PTHR23151:SF90">
    <property type="entry name" value="DIHYDROLIPOYLLYSINE-RESIDUE ACETYLTRANSFERASE COMPONENT OF PYRUVATE DEHYDROGENASE COMPLEX, MITOCHONDRIAL-RELATED"/>
    <property type="match status" value="1"/>
</dbReference>
<accession>A0A382XLN6</accession>
<name>A0A382XLN6_9ZZZZ</name>
<dbReference type="InterPro" id="IPR011053">
    <property type="entry name" value="Single_hybrid_motif"/>
</dbReference>
<keyword evidence="2" id="KW-0450">Lipoyl</keyword>
<comment type="similarity">
    <text evidence="1">Belongs to the 2-oxoacid dehydrogenase family.</text>
</comment>
<dbReference type="SUPFAM" id="SSF52777">
    <property type="entry name" value="CoA-dependent acyltransferases"/>
    <property type="match status" value="1"/>
</dbReference>
<evidence type="ECO:0000259" key="4">
    <source>
        <dbReference type="PROSITE" id="PS50968"/>
    </source>
</evidence>
<dbReference type="InterPro" id="IPR003016">
    <property type="entry name" value="2-oxoA_DH_lipoyl-BS"/>
</dbReference>
<gene>
    <name evidence="6" type="ORF">METZ01_LOCUS424593</name>
</gene>
<dbReference type="GO" id="GO:0045254">
    <property type="term" value="C:pyruvate dehydrogenase complex"/>
    <property type="evidence" value="ECO:0007669"/>
    <property type="project" value="InterPro"/>
</dbReference>
<reference evidence="6" key="1">
    <citation type="submission" date="2018-05" db="EMBL/GenBank/DDBJ databases">
        <authorList>
            <person name="Lanie J.A."/>
            <person name="Ng W.-L."/>
            <person name="Kazmierczak K.M."/>
            <person name="Andrzejewski T.M."/>
            <person name="Davidsen T.M."/>
            <person name="Wayne K.J."/>
            <person name="Tettelin H."/>
            <person name="Glass J.I."/>
            <person name="Rusch D."/>
            <person name="Podicherti R."/>
            <person name="Tsui H.-C.T."/>
            <person name="Winkler M.E."/>
        </authorList>
    </citation>
    <scope>NUCLEOTIDE SEQUENCE</scope>
</reference>
<dbReference type="SUPFAM" id="SSF51230">
    <property type="entry name" value="Single hybrid motif"/>
    <property type="match status" value="1"/>
</dbReference>
<dbReference type="GO" id="GO:0006086">
    <property type="term" value="P:pyruvate decarboxylation to acetyl-CoA"/>
    <property type="evidence" value="ECO:0007669"/>
    <property type="project" value="InterPro"/>
</dbReference>
<protein>
    <recommendedName>
        <fullName evidence="7">Dihydrolipoamide acetyltransferase component of pyruvate dehydrogenase complex</fullName>
    </recommendedName>
</protein>
<dbReference type="SUPFAM" id="SSF47005">
    <property type="entry name" value="Peripheral subunit-binding domain of 2-oxo acid dehydrogenase complex"/>
    <property type="match status" value="1"/>
</dbReference>
<evidence type="ECO:0000259" key="5">
    <source>
        <dbReference type="PROSITE" id="PS51826"/>
    </source>
</evidence>
<dbReference type="PANTHER" id="PTHR23151">
    <property type="entry name" value="DIHYDROLIPOAMIDE ACETYL/SUCCINYL-TRANSFERASE-RELATED"/>
    <property type="match status" value="1"/>
</dbReference>
<dbReference type="InterPro" id="IPR023213">
    <property type="entry name" value="CAT-like_dom_sf"/>
</dbReference>
<evidence type="ECO:0000256" key="2">
    <source>
        <dbReference type="ARBA" id="ARBA00022823"/>
    </source>
</evidence>
<dbReference type="InterPro" id="IPR036625">
    <property type="entry name" value="E3-bd_dom_sf"/>
</dbReference>
<dbReference type="Pfam" id="PF00198">
    <property type="entry name" value="2-oxoacid_dh"/>
    <property type="match status" value="1"/>
</dbReference>
<feature type="region of interest" description="Disordered" evidence="3">
    <location>
        <begin position="83"/>
        <end position="124"/>
    </location>
</feature>